<sequence>MISSFIDRDTELIHDLADCRLVFGATRHTKVDWKMIQAKNGIIVFVATRHREVDWKRFKVKRA</sequence>
<evidence type="ECO:0000313" key="2">
    <source>
        <dbReference type="Proteomes" id="UP000215914"/>
    </source>
</evidence>
<dbReference type="InParanoid" id="A0A251UJR6"/>
<organism evidence="1 2">
    <name type="scientific">Helianthus annuus</name>
    <name type="common">Common sunflower</name>
    <dbReference type="NCBI Taxonomy" id="4232"/>
    <lineage>
        <taxon>Eukaryota</taxon>
        <taxon>Viridiplantae</taxon>
        <taxon>Streptophyta</taxon>
        <taxon>Embryophyta</taxon>
        <taxon>Tracheophyta</taxon>
        <taxon>Spermatophyta</taxon>
        <taxon>Magnoliopsida</taxon>
        <taxon>eudicotyledons</taxon>
        <taxon>Gunneridae</taxon>
        <taxon>Pentapetalae</taxon>
        <taxon>asterids</taxon>
        <taxon>campanulids</taxon>
        <taxon>Asterales</taxon>
        <taxon>Asteraceae</taxon>
        <taxon>Asteroideae</taxon>
        <taxon>Heliantheae alliance</taxon>
        <taxon>Heliantheae</taxon>
        <taxon>Helianthus</taxon>
    </lineage>
</organism>
<dbReference type="EMBL" id="CM007895">
    <property type="protein sequence ID" value="OTG23617.1"/>
    <property type="molecule type" value="Genomic_DNA"/>
</dbReference>
<dbReference type="Proteomes" id="UP000215914">
    <property type="component" value="Chromosome 6"/>
</dbReference>
<proteinExistence type="predicted"/>
<dbReference type="AlphaFoldDB" id="A0A251UJR6"/>
<accession>A0A251UJR6</accession>
<protein>
    <submittedName>
        <fullName evidence="1">Uncharacterized protein</fullName>
    </submittedName>
</protein>
<reference evidence="2" key="1">
    <citation type="journal article" date="2017" name="Nature">
        <title>The sunflower genome provides insights into oil metabolism, flowering and Asterid evolution.</title>
        <authorList>
            <person name="Badouin H."/>
            <person name="Gouzy J."/>
            <person name="Grassa C.J."/>
            <person name="Murat F."/>
            <person name="Staton S.E."/>
            <person name="Cottret L."/>
            <person name="Lelandais-Briere C."/>
            <person name="Owens G.L."/>
            <person name="Carrere S."/>
            <person name="Mayjonade B."/>
            <person name="Legrand L."/>
            <person name="Gill N."/>
            <person name="Kane N.C."/>
            <person name="Bowers J.E."/>
            <person name="Hubner S."/>
            <person name="Bellec A."/>
            <person name="Berard A."/>
            <person name="Berges H."/>
            <person name="Blanchet N."/>
            <person name="Boniface M.C."/>
            <person name="Brunel D."/>
            <person name="Catrice O."/>
            <person name="Chaidir N."/>
            <person name="Claudel C."/>
            <person name="Donnadieu C."/>
            <person name="Faraut T."/>
            <person name="Fievet G."/>
            <person name="Helmstetter N."/>
            <person name="King M."/>
            <person name="Knapp S.J."/>
            <person name="Lai Z."/>
            <person name="Le Paslier M.C."/>
            <person name="Lippi Y."/>
            <person name="Lorenzon L."/>
            <person name="Mandel J.R."/>
            <person name="Marage G."/>
            <person name="Marchand G."/>
            <person name="Marquand E."/>
            <person name="Bret-Mestries E."/>
            <person name="Morien E."/>
            <person name="Nambeesan S."/>
            <person name="Nguyen T."/>
            <person name="Pegot-Espagnet P."/>
            <person name="Pouilly N."/>
            <person name="Raftis F."/>
            <person name="Sallet E."/>
            <person name="Schiex T."/>
            <person name="Thomas J."/>
            <person name="Vandecasteele C."/>
            <person name="Vares D."/>
            <person name="Vear F."/>
            <person name="Vautrin S."/>
            <person name="Crespi M."/>
            <person name="Mangin B."/>
            <person name="Burke J.M."/>
            <person name="Salse J."/>
            <person name="Munos S."/>
            <person name="Vincourt P."/>
            <person name="Rieseberg L.H."/>
            <person name="Langlade N.B."/>
        </authorList>
    </citation>
    <scope>NUCLEOTIDE SEQUENCE [LARGE SCALE GENOMIC DNA]</scope>
    <source>
        <strain evidence="2">cv. SF193</strain>
    </source>
</reference>
<keyword evidence="2" id="KW-1185">Reference proteome</keyword>
<name>A0A251UJR6_HELAN</name>
<gene>
    <name evidence="1" type="ORF">HannXRQ_Chr06g0184481</name>
</gene>
<evidence type="ECO:0000313" key="1">
    <source>
        <dbReference type="EMBL" id="OTG23617.1"/>
    </source>
</evidence>